<dbReference type="PANTHER" id="PTHR23131">
    <property type="entry name" value="ENDORIBONUCLEASE LACTB2"/>
    <property type="match status" value="1"/>
</dbReference>
<sequence length="339" mass="37909">MGSGNSRREDGARHRLWENGVIQVHVPMAPPLLQMNGYVLRDEDGGLTVVDPGPRSRESEKVWEEVLRQLGASWKAVKQIVVTHHHPDHYGLAGWLQERSGCRVWMSKRAHAETELMWGPASKMESALPAFFARHGMPPQQTAELKEHQAGIWPAISPQPEVSHVEAERSFAMGGREWLPVETGGHAAGHLSFFHPGSGQILCGDAVLPQISPNVSLLPGSDPEPLRTFMDGLSRLRELPVRTAFPGHREPFGYFADRIDRLLLHHEERLDAAESLLADGPRCGYEVCGELFRGRITGIHQLRFAMSEALAHLVELERRGRAFSEEKNGEIRFFRIDGC</sequence>
<dbReference type="PANTHER" id="PTHR23131:SF4">
    <property type="entry name" value="METALLO-BETA-LACTAMASE SUPERFAMILY POTEIN"/>
    <property type="match status" value="1"/>
</dbReference>
<dbReference type="SUPFAM" id="SSF56281">
    <property type="entry name" value="Metallo-hydrolase/oxidoreductase"/>
    <property type="match status" value="1"/>
</dbReference>
<feature type="domain" description="Metallo-beta-lactamase" evidence="4">
    <location>
        <begin position="34"/>
        <end position="248"/>
    </location>
</feature>
<reference evidence="5 6" key="1">
    <citation type="submission" date="2020-02" db="EMBL/GenBank/DDBJ databases">
        <authorList>
            <person name="Gao J."/>
            <person name="Sun J."/>
        </authorList>
    </citation>
    <scope>NUCLEOTIDE SEQUENCE [LARGE SCALE GENOMIC DNA]</scope>
    <source>
        <strain evidence="5 6">7124</strain>
    </source>
</reference>
<comment type="catalytic activity">
    <reaction evidence="3">
        <text>3',5'-cyclic UMP + H2O = UMP + H(+)</text>
        <dbReference type="Rhea" id="RHEA:70575"/>
        <dbReference type="ChEBI" id="CHEBI:15377"/>
        <dbReference type="ChEBI" id="CHEBI:15378"/>
        <dbReference type="ChEBI" id="CHEBI:57865"/>
        <dbReference type="ChEBI" id="CHEBI:184387"/>
    </reaction>
    <physiologicalReaction direction="left-to-right" evidence="3">
        <dbReference type="Rhea" id="RHEA:70576"/>
    </physiologicalReaction>
</comment>
<accession>A0A6M1PK75</accession>
<dbReference type="RefSeq" id="WP_165099325.1">
    <property type="nucleotide sequence ID" value="NZ_JAAKGU010000006.1"/>
</dbReference>
<keyword evidence="6" id="KW-1185">Reference proteome</keyword>
<evidence type="ECO:0000256" key="3">
    <source>
        <dbReference type="ARBA" id="ARBA00048505"/>
    </source>
</evidence>
<protein>
    <submittedName>
        <fullName evidence="5">MBL fold metallo-hydrolase</fullName>
    </submittedName>
</protein>
<dbReference type="EMBL" id="JAAKGU010000006">
    <property type="protein sequence ID" value="NGM83620.1"/>
    <property type="molecule type" value="Genomic_DNA"/>
</dbReference>
<dbReference type="GO" id="GO:0016787">
    <property type="term" value="F:hydrolase activity"/>
    <property type="evidence" value="ECO:0007669"/>
    <property type="project" value="UniProtKB-KW"/>
</dbReference>
<organism evidence="5 6">
    <name type="scientific">Paenibacillus apii</name>
    <dbReference type="NCBI Taxonomy" id="1850370"/>
    <lineage>
        <taxon>Bacteria</taxon>
        <taxon>Bacillati</taxon>
        <taxon>Bacillota</taxon>
        <taxon>Bacilli</taxon>
        <taxon>Bacillales</taxon>
        <taxon>Paenibacillaceae</taxon>
        <taxon>Paenibacillus</taxon>
    </lineage>
</organism>
<dbReference type="Gene3D" id="3.60.15.10">
    <property type="entry name" value="Ribonuclease Z/Hydroxyacylglutathione hydrolase-like"/>
    <property type="match status" value="1"/>
</dbReference>
<evidence type="ECO:0000313" key="6">
    <source>
        <dbReference type="Proteomes" id="UP000480151"/>
    </source>
</evidence>
<proteinExistence type="predicted"/>
<evidence type="ECO:0000313" key="5">
    <source>
        <dbReference type="EMBL" id="NGM83620.1"/>
    </source>
</evidence>
<dbReference type="CDD" id="cd07725">
    <property type="entry name" value="TTHA1429-like_MBL-fold"/>
    <property type="match status" value="1"/>
</dbReference>
<evidence type="ECO:0000256" key="2">
    <source>
        <dbReference type="ARBA" id="ARBA00034301"/>
    </source>
</evidence>
<comment type="function">
    <text evidence="2">Counteracts the endogenous Pycsar antiviral defense system. Phosphodiesterase that enables metal-dependent hydrolysis of host cyclic nucleotide Pycsar defense signals such as cCMP and cUMP.</text>
</comment>
<dbReference type="AlphaFoldDB" id="A0A6M1PK75"/>
<dbReference type="SMART" id="SM00849">
    <property type="entry name" value="Lactamase_B"/>
    <property type="match status" value="1"/>
</dbReference>
<dbReference type="Pfam" id="PF21221">
    <property type="entry name" value="B_lactamase-like_C"/>
    <property type="match status" value="1"/>
</dbReference>
<dbReference type="InterPro" id="IPR036866">
    <property type="entry name" value="RibonucZ/Hydroxyglut_hydro"/>
</dbReference>
<dbReference type="InterPro" id="IPR036388">
    <property type="entry name" value="WH-like_DNA-bd_sf"/>
</dbReference>
<comment type="caution">
    <text evidence="5">The sequence shown here is derived from an EMBL/GenBank/DDBJ whole genome shotgun (WGS) entry which is preliminary data.</text>
</comment>
<dbReference type="Pfam" id="PF00753">
    <property type="entry name" value="Lactamase_B"/>
    <property type="match status" value="1"/>
</dbReference>
<dbReference type="InterPro" id="IPR048933">
    <property type="entry name" value="B_lactamase-like_C"/>
</dbReference>
<dbReference type="InterPro" id="IPR050662">
    <property type="entry name" value="Sec-metab_biosynth-thioest"/>
</dbReference>
<keyword evidence="5" id="KW-0378">Hydrolase</keyword>
<dbReference type="Proteomes" id="UP000480151">
    <property type="component" value="Unassembled WGS sequence"/>
</dbReference>
<comment type="catalytic activity">
    <reaction evidence="1">
        <text>3',5'-cyclic CMP + H2O = CMP + H(+)</text>
        <dbReference type="Rhea" id="RHEA:72675"/>
        <dbReference type="ChEBI" id="CHEBI:15377"/>
        <dbReference type="ChEBI" id="CHEBI:15378"/>
        <dbReference type="ChEBI" id="CHEBI:58003"/>
        <dbReference type="ChEBI" id="CHEBI:60377"/>
    </reaction>
    <physiologicalReaction direction="left-to-right" evidence="1">
        <dbReference type="Rhea" id="RHEA:72676"/>
    </physiologicalReaction>
</comment>
<evidence type="ECO:0000256" key="1">
    <source>
        <dbReference type="ARBA" id="ARBA00034221"/>
    </source>
</evidence>
<dbReference type="InterPro" id="IPR001279">
    <property type="entry name" value="Metallo-B-lactamas"/>
</dbReference>
<gene>
    <name evidence="5" type="ORF">G5B47_14460</name>
</gene>
<evidence type="ECO:0000259" key="4">
    <source>
        <dbReference type="SMART" id="SM00849"/>
    </source>
</evidence>
<name>A0A6M1PK75_9BACL</name>
<dbReference type="Gene3D" id="1.10.10.10">
    <property type="entry name" value="Winged helix-like DNA-binding domain superfamily/Winged helix DNA-binding domain"/>
    <property type="match status" value="1"/>
</dbReference>